<accession>A4RZ59</accession>
<dbReference type="InterPro" id="IPR000048">
    <property type="entry name" value="IQ_motif_EF-hand-BS"/>
</dbReference>
<gene>
    <name evidence="14" type="ORF">OSTLU_40911</name>
</gene>
<dbReference type="InterPro" id="IPR027417">
    <property type="entry name" value="P-loop_NTPase"/>
</dbReference>
<dbReference type="Gramene" id="ABO96565">
    <property type="protein sequence ID" value="ABO96565"/>
    <property type="gene ID" value="OSTLU_40911"/>
</dbReference>
<protein>
    <recommendedName>
        <fullName evidence="16">Myosin motor domain-containing protein</fullName>
    </recommendedName>
</protein>
<dbReference type="GO" id="GO:0051015">
    <property type="term" value="F:actin filament binding"/>
    <property type="evidence" value="ECO:0007669"/>
    <property type="project" value="TreeGrafter"/>
</dbReference>
<dbReference type="FunFam" id="1.10.10.820:FF:000001">
    <property type="entry name" value="Myosin heavy chain"/>
    <property type="match status" value="1"/>
</dbReference>
<dbReference type="GO" id="GO:0005524">
    <property type="term" value="F:ATP binding"/>
    <property type="evidence" value="ECO:0007669"/>
    <property type="project" value="UniProtKB-UniRule"/>
</dbReference>
<dbReference type="HOGENOM" id="CLU_000192_3_1_1"/>
<dbReference type="EMBL" id="CP000586">
    <property type="protein sequence ID" value="ABO96565.1"/>
    <property type="molecule type" value="Genomic_DNA"/>
</dbReference>
<dbReference type="GO" id="GO:0000146">
    <property type="term" value="F:microfilament motor activity"/>
    <property type="evidence" value="ECO:0007669"/>
    <property type="project" value="TreeGrafter"/>
</dbReference>
<evidence type="ECO:0000256" key="4">
    <source>
        <dbReference type="ARBA" id="ARBA00022840"/>
    </source>
</evidence>
<dbReference type="PRINTS" id="PR00193">
    <property type="entry name" value="MYOSINHEAVY"/>
</dbReference>
<dbReference type="OrthoDB" id="6108017at2759"/>
<dbReference type="eggNOG" id="KOG0160">
    <property type="taxonomic scope" value="Eukaryota"/>
</dbReference>
<evidence type="ECO:0000256" key="2">
    <source>
        <dbReference type="ARBA" id="ARBA00022737"/>
    </source>
</evidence>
<dbReference type="SMART" id="SM00242">
    <property type="entry name" value="MYSc"/>
    <property type="match status" value="1"/>
</dbReference>
<dbReference type="KEGG" id="olu:OSTLU_40911"/>
<evidence type="ECO:0000256" key="11">
    <source>
        <dbReference type="SAM" id="MobiDB-lite"/>
    </source>
</evidence>
<keyword evidence="5 10" id="KW-0175">Coiled coil</keyword>
<dbReference type="InterPro" id="IPR001609">
    <property type="entry name" value="Myosin_head_motor_dom-like"/>
</dbReference>
<dbReference type="SMART" id="SM00015">
    <property type="entry name" value="IQ"/>
    <property type="match status" value="5"/>
</dbReference>
<dbReference type="Gene3D" id="1.10.10.820">
    <property type="match status" value="1"/>
</dbReference>
<evidence type="ECO:0000256" key="3">
    <source>
        <dbReference type="ARBA" id="ARBA00022741"/>
    </source>
</evidence>
<feature type="region of interest" description="Disordered" evidence="11">
    <location>
        <begin position="991"/>
        <end position="1014"/>
    </location>
</feature>
<keyword evidence="6 9" id="KW-0518">Myosin</keyword>
<dbReference type="Pfam" id="PF00612">
    <property type="entry name" value="IQ"/>
    <property type="match status" value="2"/>
</dbReference>
<dbReference type="Gene3D" id="3.40.850.10">
    <property type="entry name" value="Kinesin motor domain"/>
    <property type="match status" value="1"/>
</dbReference>
<dbReference type="GO" id="GO:0007015">
    <property type="term" value="P:actin filament organization"/>
    <property type="evidence" value="ECO:0007669"/>
    <property type="project" value="TreeGrafter"/>
</dbReference>
<organism evidence="14 15">
    <name type="scientific">Ostreococcus lucimarinus (strain CCE9901)</name>
    <dbReference type="NCBI Taxonomy" id="436017"/>
    <lineage>
        <taxon>Eukaryota</taxon>
        <taxon>Viridiplantae</taxon>
        <taxon>Chlorophyta</taxon>
        <taxon>Mamiellophyceae</taxon>
        <taxon>Mamiellales</taxon>
        <taxon>Bathycoccaceae</taxon>
        <taxon>Ostreococcus</taxon>
    </lineage>
</organism>
<dbReference type="STRING" id="436017.A4RZ59"/>
<feature type="binding site" evidence="9">
    <location>
        <begin position="99"/>
        <end position="106"/>
    </location>
    <ligand>
        <name>ATP</name>
        <dbReference type="ChEBI" id="CHEBI:30616"/>
    </ligand>
</feature>
<evidence type="ECO:0000256" key="5">
    <source>
        <dbReference type="ARBA" id="ARBA00023054"/>
    </source>
</evidence>
<dbReference type="GO" id="GO:0005737">
    <property type="term" value="C:cytoplasm"/>
    <property type="evidence" value="ECO:0007669"/>
    <property type="project" value="TreeGrafter"/>
</dbReference>
<dbReference type="InterPro" id="IPR002710">
    <property type="entry name" value="Dilute_dom"/>
</dbReference>
<dbReference type="Pfam" id="PF01843">
    <property type="entry name" value="DIL"/>
    <property type="match status" value="1"/>
</dbReference>
<dbReference type="SMART" id="SM01132">
    <property type="entry name" value="DIL"/>
    <property type="match status" value="1"/>
</dbReference>
<dbReference type="Gene3D" id="1.20.120.720">
    <property type="entry name" value="Myosin VI head, motor domain, U50 subdomain"/>
    <property type="match status" value="1"/>
</dbReference>
<evidence type="ECO:0000259" key="13">
    <source>
        <dbReference type="PROSITE" id="PS51456"/>
    </source>
</evidence>
<dbReference type="InterPro" id="IPR036018">
    <property type="entry name" value="MYSc_Myo11"/>
</dbReference>
<feature type="region of interest" description="Actin-binding" evidence="9">
    <location>
        <begin position="565"/>
        <end position="587"/>
    </location>
</feature>
<dbReference type="GO" id="GO:0016459">
    <property type="term" value="C:myosin complex"/>
    <property type="evidence" value="ECO:0007669"/>
    <property type="project" value="UniProtKB-KW"/>
</dbReference>
<dbReference type="CDD" id="cd23767">
    <property type="entry name" value="IQCD"/>
    <property type="match status" value="1"/>
</dbReference>
<dbReference type="Gene3D" id="1.20.58.530">
    <property type="match status" value="1"/>
</dbReference>
<dbReference type="GeneID" id="5002209"/>
<dbReference type="GO" id="GO:0016020">
    <property type="term" value="C:membrane"/>
    <property type="evidence" value="ECO:0007669"/>
    <property type="project" value="TreeGrafter"/>
</dbReference>
<dbReference type="PANTHER" id="PTHR13140">
    <property type="entry name" value="MYOSIN"/>
    <property type="match status" value="1"/>
</dbReference>
<evidence type="ECO:0000313" key="14">
    <source>
        <dbReference type="EMBL" id="ABO96565.1"/>
    </source>
</evidence>
<keyword evidence="15" id="KW-1185">Reference proteome</keyword>
<dbReference type="Pfam" id="PF00063">
    <property type="entry name" value="Myosin_head"/>
    <property type="match status" value="1"/>
</dbReference>
<dbReference type="Gene3D" id="1.20.5.190">
    <property type="match status" value="2"/>
</dbReference>
<dbReference type="GO" id="GO:0030048">
    <property type="term" value="P:actin filament-based movement"/>
    <property type="evidence" value="ECO:0007669"/>
    <property type="project" value="UniProtKB-ARBA"/>
</dbReference>
<evidence type="ECO:0000256" key="1">
    <source>
        <dbReference type="ARBA" id="ARBA00008049"/>
    </source>
</evidence>
<dbReference type="Gene3D" id="6.20.240.20">
    <property type="match status" value="1"/>
</dbReference>
<dbReference type="OMA" id="DMTALWL"/>
<evidence type="ECO:0000256" key="9">
    <source>
        <dbReference type="PROSITE-ProRule" id="PRU00782"/>
    </source>
</evidence>
<keyword evidence="3 9" id="KW-0547">Nucleotide-binding</keyword>
<feature type="coiled-coil region" evidence="10">
    <location>
        <begin position="925"/>
        <end position="973"/>
    </location>
</feature>
<evidence type="ECO:0000313" key="15">
    <source>
        <dbReference type="Proteomes" id="UP000001568"/>
    </source>
</evidence>
<dbReference type="RefSeq" id="XP_001418272.1">
    <property type="nucleotide sequence ID" value="XM_001418235.1"/>
</dbReference>
<dbReference type="Proteomes" id="UP000001568">
    <property type="component" value="Chromosome 6"/>
</dbReference>
<proteinExistence type="inferred from homology"/>
<keyword evidence="2" id="KW-0677">Repeat</keyword>
<dbReference type="PROSITE" id="PS51456">
    <property type="entry name" value="MYOSIN_MOTOR"/>
    <property type="match status" value="1"/>
</dbReference>
<evidence type="ECO:0000259" key="12">
    <source>
        <dbReference type="PROSITE" id="PS51126"/>
    </source>
</evidence>
<evidence type="ECO:0000256" key="6">
    <source>
        <dbReference type="ARBA" id="ARBA00023123"/>
    </source>
</evidence>
<evidence type="ECO:0000256" key="8">
    <source>
        <dbReference type="ARBA" id="ARBA00023203"/>
    </source>
</evidence>
<keyword evidence="7 9" id="KW-0505">Motor protein</keyword>
<dbReference type="InterPro" id="IPR036961">
    <property type="entry name" value="Kinesin_motor_dom_sf"/>
</dbReference>
<evidence type="ECO:0008006" key="16">
    <source>
        <dbReference type="Google" id="ProtNLM"/>
    </source>
</evidence>
<sequence>MRERATAEDMVKLNHLHEPGVLENLRARYATDDIYTYTGSILIAVNPFKDVGHLYDEHMMSMYRGARLGDLSPHVYATADAAYEALRTEGVSQSVLVSGESGAGKTETAKLLMRYIAHRSSSDEDAGGGRTTQDKVLESNPLLEAFGNAKTVRNDNSSRFGKYVELQFDSKYRISGAAIRTYLLERSRVVKTSDPERNFHIFYQLCAGAEESDRETWRLKDASAYNYTNQSACFDLDGLDNSEEYRRTTNAMDVVGITKAEQKSIMSVVAGILHLGNICFIDNTDDEGCDFASDAAKGALVDCAAVLKLDAEKLERSLRTRRIVLADEVIHKPLSAAAATHSRDALAKSLYSKLFDSLVDRINISIGQDATSKAFIGVLDIYGFESFAVNSFEQFCINFANEKLQQHFNQHVFKMEQEEYEREGIDWSYIEFIDNQDMLDVIERRSNGIISLLDESCMLASSTDEQFAQKLYTGLKDEQRLSKPKLSQTAFTLSHYAGDVTYESNTFLDKNKDFVIQEHEEILASGSHEELVRMFALGDDSSETSGRGKSSTKFSSVSTRFKKQLGELMSKLNATEPHYIRCIKPNAASKASSFEGANVLQQLRCGGVLEAIRISCAGYPSRKPIEIFLARFGLLAPQAAALYFEGREREALEGILQAANVDGWQIGKTQVFLRSGQMAILDVLRLNKLNKAAIEIQSRARAFVKRKQFTELRSASIKVAAAARGMLARKRVRSIREQIAAVRIQTAFRAIRARVQFERTKDAVQKIQAIVRGARARRILRQTRATEITTNKAATCIQSHWKAKVARKEFKVAKARARETGALLEAKSSLEQQLESERARTAMEQRARQDENARHASMEQELRARMETLEKELAIARESVHGIVESRVSEVTSQKDGEINVLRQSLVERDAKLAELQEWKATREAHEKIELNSKLRQENDSLQQERTDLERVVNQLRTEMSEMEKENATMKSQCSPSPVRTGGRFASILSPMSPMDGLDTLESPRTPDTPNSEDVEAALEREQAELDARKLKLEQVRSHMEYAVLLNFIEKDARDAGFMENGTPVLACIIFRCLLKWGTFELDRTSLFDKIMDAINISLEDAGEDYAALTYWLTNAFILLQLLQRTLKTTASGSKENRRKSGGLFDRLNSRFVRATTPVSTSSPGVKGVSHIDAKYPAFLFKQQLAALVEKIYGTLRDRVKKDVTPQFATCIQAPRQRSGTATLARSASGVLRPELGQGWMRILDTLDETVKAMALNNVPQALSKRFFVQVFCFINVQMFNALLLRRECCSFSNGEYIKMGLSLFDSWARKPQNEAVGEDSLDELRFIRQAVNLLVIHQKPQKTLNEITLELCPQLSIQQLYRISTMYWDDKYGTESVNAEVLSEMRIRMKEDNSSHASNSFLLDDDSSVQFSIDENLDAQAISIQLDGGFGLPGTFLENPSFAFLLARPSEQ</sequence>
<evidence type="ECO:0000256" key="10">
    <source>
        <dbReference type="SAM" id="Coils"/>
    </source>
</evidence>
<dbReference type="PROSITE" id="PS50096">
    <property type="entry name" value="IQ"/>
    <property type="match status" value="5"/>
</dbReference>
<dbReference type="SUPFAM" id="SSF52540">
    <property type="entry name" value="P-loop containing nucleoside triphosphate hydrolases"/>
    <property type="match status" value="2"/>
</dbReference>
<feature type="domain" description="Myosin motor" evidence="13">
    <location>
        <begin position="5"/>
        <end position="686"/>
    </location>
</feature>
<keyword evidence="4 9" id="KW-0067">ATP-binding</keyword>
<reference evidence="14 15" key="1">
    <citation type="journal article" date="2007" name="Proc. Natl. Acad. Sci. U.S.A.">
        <title>The tiny eukaryote Ostreococcus provides genomic insights into the paradox of plankton speciation.</title>
        <authorList>
            <person name="Palenik B."/>
            <person name="Grimwood J."/>
            <person name="Aerts A."/>
            <person name="Rouze P."/>
            <person name="Salamov A."/>
            <person name="Putnam N."/>
            <person name="Dupont C."/>
            <person name="Jorgensen R."/>
            <person name="Derelle E."/>
            <person name="Rombauts S."/>
            <person name="Zhou K."/>
            <person name="Otillar R."/>
            <person name="Merchant S.S."/>
            <person name="Podell S."/>
            <person name="Gaasterland T."/>
            <person name="Napoli C."/>
            <person name="Gendler K."/>
            <person name="Manuell A."/>
            <person name="Tai V."/>
            <person name="Vallon O."/>
            <person name="Piganeau G."/>
            <person name="Jancek S."/>
            <person name="Heijde M."/>
            <person name="Jabbari K."/>
            <person name="Bowler C."/>
            <person name="Lohr M."/>
            <person name="Robbens S."/>
            <person name="Werner G."/>
            <person name="Dubchak I."/>
            <person name="Pazour G.J."/>
            <person name="Ren Q."/>
            <person name="Paulsen I."/>
            <person name="Delwiche C."/>
            <person name="Schmutz J."/>
            <person name="Rokhsar D."/>
            <person name="Van de Peer Y."/>
            <person name="Moreau H."/>
            <person name="Grigoriev I.V."/>
        </authorList>
    </citation>
    <scope>NUCLEOTIDE SEQUENCE [LARGE SCALE GENOMIC DNA]</scope>
    <source>
        <strain evidence="14 15">CCE9901</strain>
    </source>
</reference>
<dbReference type="CDD" id="cd01384">
    <property type="entry name" value="MYSc_Myo11"/>
    <property type="match status" value="1"/>
</dbReference>
<feature type="coiled-coil region" evidence="10">
    <location>
        <begin position="852"/>
        <end position="879"/>
    </location>
</feature>
<dbReference type="PROSITE" id="PS51126">
    <property type="entry name" value="DILUTE"/>
    <property type="match status" value="1"/>
</dbReference>
<feature type="domain" description="Dilute" evidence="12">
    <location>
        <begin position="1089"/>
        <end position="1392"/>
    </location>
</feature>
<keyword evidence="8 9" id="KW-0009">Actin-binding</keyword>
<evidence type="ECO:0000256" key="7">
    <source>
        <dbReference type="ARBA" id="ARBA00023175"/>
    </source>
</evidence>
<name>A4RZ59_OSTLU</name>
<dbReference type="PANTHER" id="PTHR13140:SF781">
    <property type="entry name" value="MYOSIN-15"/>
    <property type="match status" value="1"/>
</dbReference>
<comment type="similarity">
    <text evidence="1">Belongs to the TRAFAC class myosin-kinesin ATPase superfamily. Myosin family. Plant myosin class XI subfamily.</text>
</comment>